<sequence>MSVVDPGSVTVAPKPMTPFQEFWHYFKRNKGAVVGLVYIIIVLLCAIFADVLAPHAPAEQFRDALLHPPVWQEGGNWSYILGTDDVGRDVLSRLMYGARLSLLVGCLVVVLSLIFGVIFGLLAGYLGGVVDAIIMRVVDIMLALPSLLLALVLVAIFGPSIVNASIALTFVALPHYIRLTRAAVLVEVNRDYVTASGVAGAGMLRQMFVNILPNCLAPLIVQASLGFSNAILDMAALGFLGMGAQPPTPEWGTMLSDVLQYAQSAWWVVTFPGLVILLTVLAFNLMGDGLRDALDPKLKQ</sequence>
<dbReference type="SUPFAM" id="SSF161098">
    <property type="entry name" value="MetI-like"/>
    <property type="match status" value="1"/>
</dbReference>
<feature type="transmembrane region" description="Helical" evidence="13">
    <location>
        <begin position="102"/>
        <end position="127"/>
    </location>
</feature>
<evidence type="ECO:0000256" key="9">
    <source>
        <dbReference type="ARBA" id="ARBA00023136"/>
    </source>
</evidence>
<dbReference type="InterPro" id="IPR050366">
    <property type="entry name" value="BP-dependent_transpt_permease"/>
</dbReference>
<comment type="function">
    <text evidence="11">Part of the ABC transporter DppABCDF involved in dipeptide transport. Responsible for the translocation of the substrate across the membrane.</text>
</comment>
<evidence type="ECO:0000256" key="7">
    <source>
        <dbReference type="ARBA" id="ARBA00022927"/>
    </source>
</evidence>
<evidence type="ECO:0000256" key="1">
    <source>
        <dbReference type="ARBA" id="ARBA00004429"/>
    </source>
</evidence>
<keyword evidence="4" id="KW-0997">Cell inner membrane</keyword>
<dbReference type="GO" id="GO:0015031">
    <property type="term" value="P:protein transport"/>
    <property type="evidence" value="ECO:0007669"/>
    <property type="project" value="UniProtKB-KW"/>
</dbReference>
<dbReference type="Proteomes" id="UP000198968">
    <property type="component" value="Unassembled WGS sequence"/>
</dbReference>
<evidence type="ECO:0000259" key="14">
    <source>
        <dbReference type="PROSITE" id="PS50928"/>
    </source>
</evidence>
<protein>
    <recommendedName>
        <fullName evidence="12">Dipeptide transport system permease protein DppC</fullName>
    </recommendedName>
</protein>
<evidence type="ECO:0000256" key="13">
    <source>
        <dbReference type="RuleBase" id="RU363032"/>
    </source>
</evidence>
<keyword evidence="3" id="KW-1003">Cell membrane</keyword>
<keyword evidence="6" id="KW-0571">Peptide transport</keyword>
<dbReference type="PANTHER" id="PTHR43386:SF1">
    <property type="entry name" value="D,D-DIPEPTIDE TRANSPORT SYSTEM PERMEASE PROTEIN DDPC-RELATED"/>
    <property type="match status" value="1"/>
</dbReference>
<evidence type="ECO:0000256" key="8">
    <source>
        <dbReference type="ARBA" id="ARBA00022989"/>
    </source>
</evidence>
<dbReference type="RefSeq" id="WP_013359639.1">
    <property type="nucleotide sequence ID" value="NZ_FOVG01000005.1"/>
</dbReference>
<evidence type="ECO:0000256" key="10">
    <source>
        <dbReference type="ARBA" id="ARBA00024202"/>
    </source>
</evidence>
<comment type="subcellular location">
    <subcellularLocation>
        <location evidence="1">Cell inner membrane</location>
        <topology evidence="1">Multi-pass membrane protein</topology>
    </subcellularLocation>
    <subcellularLocation>
        <location evidence="13">Cell membrane</location>
        <topology evidence="13">Multi-pass membrane protein</topology>
    </subcellularLocation>
</comment>
<dbReference type="Pfam" id="PF12911">
    <property type="entry name" value="OppC_N"/>
    <property type="match status" value="1"/>
</dbReference>
<keyword evidence="2 13" id="KW-0813">Transport</keyword>
<dbReference type="GO" id="GO:0071916">
    <property type="term" value="F:dipeptide transmembrane transporter activity"/>
    <property type="evidence" value="ECO:0007669"/>
    <property type="project" value="TreeGrafter"/>
</dbReference>
<dbReference type="GeneID" id="58739848"/>
<dbReference type="Gene3D" id="1.10.3720.10">
    <property type="entry name" value="MetI-like"/>
    <property type="match status" value="1"/>
</dbReference>
<keyword evidence="9 13" id="KW-0472">Membrane</keyword>
<keyword evidence="7" id="KW-0653">Protein transport</keyword>
<comment type="similarity">
    <text evidence="10">Belongs to the binding-protein-dependent transport system permease family. OppBC subfamily.</text>
</comment>
<feature type="transmembrane region" description="Helical" evidence="13">
    <location>
        <begin position="147"/>
        <end position="173"/>
    </location>
</feature>
<dbReference type="InterPro" id="IPR000515">
    <property type="entry name" value="MetI-like"/>
</dbReference>
<dbReference type="AlphaFoldDB" id="A0A1I5GVS0"/>
<keyword evidence="16" id="KW-1185">Reference proteome</keyword>
<name>A0A1I5GVS0_9GAMM</name>
<feature type="domain" description="ABC transmembrane type-1" evidence="14">
    <location>
        <begin position="98"/>
        <end position="287"/>
    </location>
</feature>
<organism evidence="15 16">
    <name type="scientific">Candidatus Pantoea varia</name>
    <dbReference type="NCBI Taxonomy" id="1881036"/>
    <lineage>
        <taxon>Bacteria</taxon>
        <taxon>Pseudomonadati</taxon>
        <taxon>Pseudomonadota</taxon>
        <taxon>Gammaproteobacteria</taxon>
        <taxon>Enterobacterales</taxon>
        <taxon>Erwiniaceae</taxon>
        <taxon>Pantoea</taxon>
    </lineage>
</organism>
<feature type="transmembrane region" description="Helical" evidence="13">
    <location>
        <begin position="264"/>
        <end position="287"/>
    </location>
</feature>
<feature type="transmembrane region" description="Helical" evidence="13">
    <location>
        <begin position="32"/>
        <end position="53"/>
    </location>
</feature>
<proteinExistence type="inferred from homology"/>
<evidence type="ECO:0000256" key="5">
    <source>
        <dbReference type="ARBA" id="ARBA00022692"/>
    </source>
</evidence>
<evidence type="ECO:0000256" key="2">
    <source>
        <dbReference type="ARBA" id="ARBA00022448"/>
    </source>
</evidence>
<dbReference type="FunFam" id="1.10.3720.10:FF:000007">
    <property type="entry name" value="Dipeptide ABC transporter permease DppC"/>
    <property type="match status" value="1"/>
</dbReference>
<keyword evidence="5 13" id="KW-0812">Transmembrane</keyword>
<dbReference type="GO" id="GO:0005886">
    <property type="term" value="C:plasma membrane"/>
    <property type="evidence" value="ECO:0007669"/>
    <property type="project" value="UniProtKB-SubCell"/>
</dbReference>
<dbReference type="CDD" id="cd06261">
    <property type="entry name" value="TM_PBP2"/>
    <property type="match status" value="1"/>
</dbReference>
<reference evidence="16" key="1">
    <citation type="submission" date="2016-10" db="EMBL/GenBank/DDBJ databases">
        <authorList>
            <person name="Varghese N."/>
            <person name="Submissions S."/>
        </authorList>
    </citation>
    <scope>NUCLEOTIDE SEQUENCE [LARGE SCALE GENOMIC DNA]</scope>
    <source>
        <strain evidence="16">OV426</strain>
    </source>
</reference>
<dbReference type="InterPro" id="IPR035906">
    <property type="entry name" value="MetI-like_sf"/>
</dbReference>
<keyword evidence="8 13" id="KW-1133">Transmembrane helix</keyword>
<evidence type="ECO:0000313" key="15">
    <source>
        <dbReference type="EMBL" id="SFO39993.1"/>
    </source>
</evidence>
<accession>A0A1I5GVS0</accession>
<feature type="transmembrane region" description="Helical" evidence="13">
    <location>
        <begin position="215"/>
        <end position="244"/>
    </location>
</feature>
<dbReference type="PANTHER" id="PTHR43386">
    <property type="entry name" value="OLIGOPEPTIDE TRANSPORT SYSTEM PERMEASE PROTEIN APPC"/>
    <property type="match status" value="1"/>
</dbReference>
<evidence type="ECO:0000256" key="6">
    <source>
        <dbReference type="ARBA" id="ARBA00022856"/>
    </source>
</evidence>
<evidence type="ECO:0000256" key="4">
    <source>
        <dbReference type="ARBA" id="ARBA00022519"/>
    </source>
</evidence>
<dbReference type="InterPro" id="IPR025966">
    <property type="entry name" value="OppC_N"/>
</dbReference>
<gene>
    <name evidence="15" type="ORF">SAMN05428971_3850</name>
</gene>
<evidence type="ECO:0000256" key="12">
    <source>
        <dbReference type="ARBA" id="ARBA00070603"/>
    </source>
</evidence>
<evidence type="ECO:0000256" key="3">
    <source>
        <dbReference type="ARBA" id="ARBA00022475"/>
    </source>
</evidence>
<dbReference type="OrthoDB" id="9805884at2"/>
<dbReference type="EMBL" id="FOVG01000005">
    <property type="protein sequence ID" value="SFO39993.1"/>
    <property type="molecule type" value="Genomic_DNA"/>
</dbReference>
<dbReference type="NCBIfam" id="NF008160">
    <property type="entry name" value="PRK10913.1"/>
    <property type="match status" value="1"/>
</dbReference>
<dbReference type="Pfam" id="PF00528">
    <property type="entry name" value="BPD_transp_1"/>
    <property type="match status" value="1"/>
</dbReference>
<dbReference type="PROSITE" id="PS50928">
    <property type="entry name" value="ABC_TM1"/>
    <property type="match status" value="1"/>
</dbReference>
<evidence type="ECO:0000313" key="16">
    <source>
        <dbReference type="Proteomes" id="UP000198968"/>
    </source>
</evidence>
<evidence type="ECO:0000256" key="11">
    <source>
        <dbReference type="ARBA" id="ARBA00053779"/>
    </source>
</evidence>